<keyword evidence="1" id="KW-0433">Leucine-rich repeat</keyword>
<reference evidence="3 4" key="1">
    <citation type="submission" date="2016-10" db="EMBL/GenBank/DDBJ databases">
        <authorList>
            <person name="de Groot N.N."/>
        </authorList>
    </citation>
    <scope>NUCLEOTIDE SEQUENCE [LARGE SCALE GENOMIC DNA]</scope>
    <source>
        <strain evidence="3 4">CGMCC 1.7005</strain>
    </source>
</reference>
<evidence type="ECO:0000313" key="3">
    <source>
        <dbReference type="EMBL" id="SFT89748.1"/>
    </source>
</evidence>
<gene>
    <name evidence="3" type="ORF">SAMN05216474_3022</name>
</gene>
<accession>A0A1I7BRC9</accession>
<evidence type="ECO:0000313" key="4">
    <source>
        <dbReference type="Proteomes" id="UP000236454"/>
    </source>
</evidence>
<evidence type="ECO:0000256" key="1">
    <source>
        <dbReference type="ARBA" id="ARBA00022614"/>
    </source>
</evidence>
<organism evidence="3 4">
    <name type="scientific">Lishizhenia tianjinensis</name>
    <dbReference type="NCBI Taxonomy" id="477690"/>
    <lineage>
        <taxon>Bacteria</taxon>
        <taxon>Pseudomonadati</taxon>
        <taxon>Bacteroidota</taxon>
        <taxon>Flavobacteriia</taxon>
        <taxon>Flavobacteriales</taxon>
        <taxon>Crocinitomicaceae</taxon>
        <taxon>Lishizhenia</taxon>
    </lineage>
</organism>
<dbReference type="STRING" id="477690.SAMN05216474_3022"/>
<dbReference type="Gene3D" id="3.80.10.10">
    <property type="entry name" value="Ribonuclease Inhibitor"/>
    <property type="match status" value="1"/>
</dbReference>
<dbReference type="Proteomes" id="UP000236454">
    <property type="component" value="Unassembled WGS sequence"/>
</dbReference>
<dbReference type="EMBL" id="FPAS01000006">
    <property type="protein sequence ID" value="SFT89748.1"/>
    <property type="molecule type" value="Genomic_DNA"/>
</dbReference>
<protein>
    <recommendedName>
        <fullName evidence="5">Leucine rich repeat-containing protein</fullName>
    </recommendedName>
</protein>
<dbReference type="SUPFAM" id="SSF52058">
    <property type="entry name" value="L domain-like"/>
    <property type="match status" value="1"/>
</dbReference>
<dbReference type="SMART" id="SM00369">
    <property type="entry name" value="LRR_TYP"/>
    <property type="match status" value="3"/>
</dbReference>
<dbReference type="AlphaFoldDB" id="A0A1I7BRC9"/>
<dbReference type="InterPro" id="IPR001611">
    <property type="entry name" value="Leu-rich_rpt"/>
</dbReference>
<dbReference type="PROSITE" id="PS51450">
    <property type="entry name" value="LRR"/>
    <property type="match status" value="1"/>
</dbReference>
<dbReference type="InterPro" id="IPR050216">
    <property type="entry name" value="LRR_domain-containing"/>
</dbReference>
<dbReference type="InterPro" id="IPR032675">
    <property type="entry name" value="LRR_dom_sf"/>
</dbReference>
<name>A0A1I7BRC9_9FLAO</name>
<dbReference type="RefSeq" id="WP_139230412.1">
    <property type="nucleotide sequence ID" value="NZ_FPAS01000006.1"/>
</dbReference>
<keyword evidence="4" id="KW-1185">Reference proteome</keyword>
<evidence type="ECO:0008006" key="5">
    <source>
        <dbReference type="Google" id="ProtNLM"/>
    </source>
</evidence>
<dbReference type="OrthoDB" id="1467137at2"/>
<evidence type="ECO:0000256" key="2">
    <source>
        <dbReference type="ARBA" id="ARBA00022737"/>
    </source>
</evidence>
<keyword evidence="2" id="KW-0677">Repeat</keyword>
<dbReference type="Pfam" id="PF00560">
    <property type="entry name" value="LRR_1"/>
    <property type="match status" value="2"/>
</dbReference>
<sequence length="196" mass="22617">MRFWLGILFLSIIGSLQAQFDLVKENYAFLTWEVAQNAHPDTVYAIDFSKSKLDSLPTELQKFKHLKALDLSKNKLTVLPSYIKEFHKLEFLDLYKNEFTTCPPILNLIPSLKYLSLAKNSLNYLNPGICSLPHLMVLDLYDCMLTTLPEEFAKLNGQLTYVDLRGQTFNEVFVEKWTALLKDVEVKFDPPCNCKN</sequence>
<dbReference type="GO" id="GO:0005737">
    <property type="term" value="C:cytoplasm"/>
    <property type="evidence" value="ECO:0007669"/>
    <property type="project" value="TreeGrafter"/>
</dbReference>
<proteinExistence type="predicted"/>
<dbReference type="PANTHER" id="PTHR48051:SF1">
    <property type="entry name" value="RAS SUPPRESSOR PROTEIN 1"/>
    <property type="match status" value="1"/>
</dbReference>
<dbReference type="PANTHER" id="PTHR48051">
    <property type="match status" value="1"/>
</dbReference>
<dbReference type="InterPro" id="IPR003591">
    <property type="entry name" value="Leu-rich_rpt_typical-subtyp"/>
</dbReference>